<dbReference type="OrthoDB" id="5362512at2759"/>
<evidence type="ECO:0000313" key="2">
    <source>
        <dbReference type="EMBL" id="KAF6812125.1"/>
    </source>
</evidence>
<dbReference type="EMBL" id="WIGM01000797">
    <property type="protein sequence ID" value="KAF6812125.1"/>
    <property type="molecule type" value="Genomic_DNA"/>
</dbReference>
<comment type="caution">
    <text evidence="2">The sequence shown here is derived from an EMBL/GenBank/DDBJ whole genome shotgun (WGS) entry which is preliminary data.</text>
</comment>
<sequence>MSPTVDCSWATDKSPERYRLIDNRLLKTEIDRSPLVGEIPFQDKLRLKQVSASGASARDEWEAIVQAYSDSMLTKDSDRIIALAGIAGLIQEHLQDDYVVGLWRRNQAIELLWSTKGTHVQKPRPNPCIAPTWSWLLTNRPVSVLTARDPGLVQSVLIQITDYKVDLVDSASPTGNIYPDALLKLRGRIKRASWAEGRCFKLTVFLLPFAVFYHGDGASLIMGLILTPVNEEAETYQRLGHFLIDKKMGRHLLQQRPSPSQEKASVPVSVGSANHSDKGKQALRGVGEQAEHPGQAESLDHHTRQGRTDTSLQRATEDQGTAGESV</sequence>
<dbReference type="AlphaFoldDB" id="A0A8H6JFG0"/>
<feature type="compositionally biased region" description="Polar residues" evidence="1">
    <location>
        <begin position="308"/>
        <end position="326"/>
    </location>
</feature>
<dbReference type="PANTHER" id="PTHR33112:SF10">
    <property type="entry name" value="TOL"/>
    <property type="match status" value="1"/>
</dbReference>
<dbReference type="Proteomes" id="UP000639643">
    <property type="component" value="Unassembled WGS sequence"/>
</dbReference>
<gene>
    <name evidence="2" type="ORF">CMUS01_13122</name>
</gene>
<feature type="compositionally biased region" description="Basic and acidic residues" evidence="1">
    <location>
        <begin position="298"/>
        <end position="307"/>
    </location>
</feature>
<reference evidence="2" key="1">
    <citation type="journal article" date="2020" name="Phytopathology">
        <title>Genome Sequence Resources of Colletotrichum truncatum, C. plurivorum, C. musicola, and C. sojae: Four Species Pathogenic to Soybean (Glycine max).</title>
        <authorList>
            <person name="Rogerio F."/>
            <person name="Boufleur T.R."/>
            <person name="Ciampi-Guillardi M."/>
            <person name="Sukno S.A."/>
            <person name="Thon M.R."/>
            <person name="Massola Junior N.S."/>
            <person name="Baroncelli R."/>
        </authorList>
    </citation>
    <scope>NUCLEOTIDE SEQUENCE</scope>
    <source>
        <strain evidence="2">LFN0074</strain>
    </source>
</reference>
<dbReference type="PANTHER" id="PTHR33112">
    <property type="entry name" value="DOMAIN PROTEIN, PUTATIVE-RELATED"/>
    <property type="match status" value="1"/>
</dbReference>
<evidence type="ECO:0000256" key="1">
    <source>
        <dbReference type="SAM" id="MobiDB-lite"/>
    </source>
</evidence>
<feature type="region of interest" description="Disordered" evidence="1">
    <location>
        <begin position="254"/>
        <end position="326"/>
    </location>
</feature>
<organism evidence="2 3">
    <name type="scientific">Colletotrichum musicola</name>
    <dbReference type="NCBI Taxonomy" id="2175873"/>
    <lineage>
        <taxon>Eukaryota</taxon>
        <taxon>Fungi</taxon>
        <taxon>Dikarya</taxon>
        <taxon>Ascomycota</taxon>
        <taxon>Pezizomycotina</taxon>
        <taxon>Sordariomycetes</taxon>
        <taxon>Hypocreomycetidae</taxon>
        <taxon>Glomerellales</taxon>
        <taxon>Glomerellaceae</taxon>
        <taxon>Colletotrichum</taxon>
        <taxon>Colletotrichum orchidearum species complex</taxon>
    </lineage>
</organism>
<keyword evidence="3" id="KW-1185">Reference proteome</keyword>
<name>A0A8H6JFG0_9PEZI</name>
<accession>A0A8H6JFG0</accession>
<evidence type="ECO:0000313" key="3">
    <source>
        <dbReference type="Proteomes" id="UP000639643"/>
    </source>
</evidence>
<protein>
    <submittedName>
        <fullName evidence="2">Heterokaryon incompatibility protein</fullName>
    </submittedName>
</protein>
<proteinExistence type="predicted"/>